<gene>
    <name evidence="1" type="ORF">BJ982_005683</name>
</gene>
<reference evidence="1 2" key="1">
    <citation type="submission" date="2020-08" db="EMBL/GenBank/DDBJ databases">
        <title>Sequencing the genomes of 1000 actinobacteria strains.</title>
        <authorList>
            <person name="Klenk H.-P."/>
        </authorList>
    </citation>
    <scope>NUCLEOTIDE SEQUENCE [LARGE SCALE GENOMIC DNA]</scope>
    <source>
        <strain evidence="1 2">DSM 45784</strain>
    </source>
</reference>
<proteinExistence type="predicted"/>
<sequence>MAEIVTVCHLGGGDINWTHRWRRTQFENAPAGACPVPVNHEISRLPGAPCETVEP</sequence>
<organism evidence="1 2">
    <name type="scientific">Sphaerisporangium siamense</name>
    <dbReference type="NCBI Taxonomy" id="795645"/>
    <lineage>
        <taxon>Bacteria</taxon>
        <taxon>Bacillati</taxon>
        <taxon>Actinomycetota</taxon>
        <taxon>Actinomycetes</taxon>
        <taxon>Streptosporangiales</taxon>
        <taxon>Streptosporangiaceae</taxon>
        <taxon>Sphaerisporangium</taxon>
    </lineage>
</organism>
<dbReference type="Proteomes" id="UP000542210">
    <property type="component" value="Unassembled WGS sequence"/>
</dbReference>
<evidence type="ECO:0000313" key="2">
    <source>
        <dbReference type="Proteomes" id="UP000542210"/>
    </source>
</evidence>
<name>A0A7W7GD37_9ACTN</name>
<evidence type="ECO:0000313" key="1">
    <source>
        <dbReference type="EMBL" id="MBB4704139.1"/>
    </source>
</evidence>
<dbReference type="EMBL" id="JACHND010000001">
    <property type="protein sequence ID" value="MBB4704139.1"/>
    <property type="molecule type" value="Genomic_DNA"/>
</dbReference>
<keyword evidence="2" id="KW-1185">Reference proteome</keyword>
<protein>
    <submittedName>
        <fullName evidence="1">Uncharacterized protein</fullName>
    </submittedName>
</protein>
<accession>A0A7W7GD37</accession>
<dbReference type="AlphaFoldDB" id="A0A7W7GD37"/>
<comment type="caution">
    <text evidence="1">The sequence shown here is derived from an EMBL/GenBank/DDBJ whole genome shotgun (WGS) entry which is preliminary data.</text>
</comment>